<dbReference type="InterPro" id="IPR036610">
    <property type="entry name" value="PEBP-like_sf"/>
</dbReference>
<organism evidence="3 4">
    <name type="scientific">Sparassis crispa</name>
    <dbReference type="NCBI Taxonomy" id="139825"/>
    <lineage>
        <taxon>Eukaryota</taxon>
        <taxon>Fungi</taxon>
        <taxon>Dikarya</taxon>
        <taxon>Basidiomycota</taxon>
        <taxon>Agaricomycotina</taxon>
        <taxon>Agaricomycetes</taxon>
        <taxon>Polyporales</taxon>
        <taxon>Sparassidaceae</taxon>
        <taxon>Sparassis</taxon>
    </lineage>
</organism>
<feature type="coiled-coil region" evidence="1">
    <location>
        <begin position="121"/>
        <end position="164"/>
    </location>
</feature>
<reference evidence="3 4" key="1">
    <citation type="journal article" date="2018" name="Sci. Rep.">
        <title>Genome sequence of the cauliflower mushroom Sparassis crispa (Hanabiratake) and its association with beneficial usage.</title>
        <authorList>
            <person name="Kiyama R."/>
            <person name="Furutani Y."/>
            <person name="Kawaguchi K."/>
            <person name="Nakanishi T."/>
        </authorList>
    </citation>
    <scope>NUCLEOTIDE SEQUENCE [LARGE SCALE GENOMIC DNA]</scope>
</reference>
<dbReference type="OrthoDB" id="2153661at2759"/>
<dbReference type="SUPFAM" id="SSF49777">
    <property type="entry name" value="PEBP-like"/>
    <property type="match status" value="1"/>
</dbReference>
<dbReference type="Gene3D" id="1.20.58.1180">
    <property type="match status" value="1"/>
</dbReference>
<feature type="region of interest" description="Disordered" evidence="2">
    <location>
        <begin position="18"/>
        <end position="96"/>
    </location>
</feature>
<keyword evidence="3" id="KW-0687">Ribonucleoprotein</keyword>
<dbReference type="GeneID" id="38775636"/>
<evidence type="ECO:0000256" key="2">
    <source>
        <dbReference type="SAM" id="MobiDB-lite"/>
    </source>
</evidence>
<sequence length="433" mass="49468">MLALRRLPRSIVGFAGVRGNASLQSSSSAEPVTPLPPPPPQAAVPTPEPSPSPAKPAAAEASASASPKEESARGTVNQTDRKWPTRRPPISAKNPREWNRPIAKGVLPVYDEALAYIQQDSAQIKLELKELQTKVEALENVPEEERDVEALEELREKLKILEIQSEANLPDVRWKAWNAMGDMNKLIYRHLLEQRWREDGVLDLLMERIHQMNVVPDLLPSLHPTLDLRLNFPDVPKSGWTRHRAKRQYKKVEPGVFLLPEQTWRQPVLYTTVFHTDTRLYTLLMVDLDVPDTESQSYQAYLHWMQPNIALSALSPSPIPLTTSHTRYIPPHPQQGTPYHRYVVLLLPQESPTERISIPAPSDEERLGFNFRAFAEKYGLDGNRGGGAHMWREVWDNTVSRFYKDILKTEEPRYGRIPMEDPYVEVKKSKKYL</sequence>
<dbReference type="EMBL" id="BFAD01000001">
    <property type="protein sequence ID" value="GBE78719.1"/>
    <property type="molecule type" value="Genomic_DNA"/>
</dbReference>
<dbReference type="InParanoid" id="A0A401G996"/>
<dbReference type="InterPro" id="IPR008914">
    <property type="entry name" value="PEBP"/>
</dbReference>
<dbReference type="Pfam" id="PF01161">
    <property type="entry name" value="PBP"/>
    <property type="match status" value="1"/>
</dbReference>
<dbReference type="CDD" id="cd00866">
    <property type="entry name" value="PEBP_euk"/>
    <property type="match status" value="1"/>
</dbReference>
<dbReference type="RefSeq" id="XP_027609632.1">
    <property type="nucleotide sequence ID" value="XM_027753831.1"/>
</dbReference>
<dbReference type="FunCoup" id="A0A401G996">
    <property type="interactions" value="13"/>
</dbReference>
<proteinExistence type="predicted"/>
<dbReference type="Proteomes" id="UP000287166">
    <property type="component" value="Unassembled WGS sequence"/>
</dbReference>
<evidence type="ECO:0000256" key="1">
    <source>
        <dbReference type="SAM" id="Coils"/>
    </source>
</evidence>
<evidence type="ECO:0000313" key="3">
    <source>
        <dbReference type="EMBL" id="GBE78719.1"/>
    </source>
</evidence>
<dbReference type="PANTHER" id="PTHR11362">
    <property type="entry name" value="PHOSPHATIDYLETHANOLAMINE-BINDING PROTEIN"/>
    <property type="match status" value="1"/>
</dbReference>
<dbReference type="Gene3D" id="3.90.280.10">
    <property type="entry name" value="PEBP-like"/>
    <property type="match status" value="1"/>
</dbReference>
<dbReference type="PANTHER" id="PTHR11362:SF82">
    <property type="entry name" value="PHOSPHATIDYLETHANOLAMINE-BINDING PROTEIN 4"/>
    <property type="match status" value="1"/>
</dbReference>
<feature type="compositionally biased region" description="Low complexity" evidence="2">
    <location>
        <begin position="55"/>
        <end position="66"/>
    </location>
</feature>
<comment type="caution">
    <text evidence="3">The sequence shown here is derived from an EMBL/GenBank/DDBJ whole genome shotgun (WGS) entry which is preliminary data.</text>
</comment>
<feature type="compositionally biased region" description="Pro residues" evidence="2">
    <location>
        <begin position="33"/>
        <end position="54"/>
    </location>
</feature>
<protein>
    <submittedName>
        <fullName evidence="3">54S ribosomal protein L35, mitochondrial</fullName>
    </submittedName>
</protein>
<dbReference type="STRING" id="139825.A0A401G996"/>
<gene>
    <name evidence="3" type="ORF">SCP_0116100</name>
</gene>
<accession>A0A401G996</accession>
<name>A0A401G996_9APHY</name>
<dbReference type="InterPro" id="IPR035810">
    <property type="entry name" value="PEBP_euk"/>
</dbReference>
<keyword evidence="1" id="KW-0175">Coiled coil</keyword>
<keyword evidence="3" id="KW-0689">Ribosomal protein</keyword>
<keyword evidence="4" id="KW-1185">Reference proteome</keyword>
<dbReference type="AlphaFoldDB" id="A0A401G996"/>
<dbReference type="GO" id="GO:0005840">
    <property type="term" value="C:ribosome"/>
    <property type="evidence" value="ECO:0007669"/>
    <property type="project" value="UniProtKB-KW"/>
</dbReference>
<evidence type="ECO:0000313" key="4">
    <source>
        <dbReference type="Proteomes" id="UP000287166"/>
    </source>
</evidence>